<dbReference type="GO" id="GO:0051205">
    <property type="term" value="P:protein insertion into membrane"/>
    <property type="evidence" value="ECO:0007669"/>
    <property type="project" value="TreeGrafter"/>
</dbReference>
<organism evidence="12 13">
    <name type="scientific">Priestia koreensis</name>
    <dbReference type="NCBI Taxonomy" id="284581"/>
    <lineage>
        <taxon>Bacteria</taxon>
        <taxon>Bacillati</taxon>
        <taxon>Bacillota</taxon>
        <taxon>Bacilli</taxon>
        <taxon>Bacillales</taxon>
        <taxon>Bacillaceae</taxon>
        <taxon>Priestia</taxon>
    </lineage>
</organism>
<keyword evidence="3" id="KW-1003">Cell membrane</keyword>
<comment type="similarity">
    <text evidence="9">Belongs to the OXA1/ALB3/YidC family.</text>
</comment>
<proteinExistence type="inferred from homology"/>
<evidence type="ECO:0000313" key="13">
    <source>
        <dbReference type="Proteomes" id="UP000037558"/>
    </source>
</evidence>
<gene>
    <name evidence="12" type="ORF">AMD01_10195</name>
</gene>
<dbReference type="EMBL" id="LILC01000013">
    <property type="protein sequence ID" value="KOO46223.1"/>
    <property type="molecule type" value="Genomic_DNA"/>
</dbReference>
<evidence type="ECO:0000256" key="5">
    <source>
        <dbReference type="ARBA" id="ARBA00022927"/>
    </source>
</evidence>
<name>A0A0M0L6C2_9BACI</name>
<dbReference type="Pfam" id="PF02096">
    <property type="entry name" value="60KD_IMP"/>
    <property type="match status" value="1"/>
</dbReference>
<dbReference type="GO" id="GO:0015031">
    <property type="term" value="P:protein transport"/>
    <property type="evidence" value="ECO:0007669"/>
    <property type="project" value="UniProtKB-KW"/>
</dbReference>
<feature type="transmembrane region" description="Helical" evidence="10">
    <location>
        <begin position="206"/>
        <end position="228"/>
    </location>
</feature>
<evidence type="ECO:0000256" key="2">
    <source>
        <dbReference type="ARBA" id="ARBA00022448"/>
    </source>
</evidence>
<evidence type="ECO:0000256" key="7">
    <source>
        <dbReference type="ARBA" id="ARBA00023136"/>
    </source>
</evidence>
<dbReference type="InterPro" id="IPR028055">
    <property type="entry name" value="YidC/Oxa/ALB_C"/>
</dbReference>
<dbReference type="STRING" id="284581.AMD01_10195"/>
<dbReference type="CDD" id="cd20070">
    <property type="entry name" value="5TM_YidC_Alb3"/>
    <property type="match status" value="1"/>
</dbReference>
<evidence type="ECO:0000256" key="3">
    <source>
        <dbReference type="ARBA" id="ARBA00022475"/>
    </source>
</evidence>
<evidence type="ECO:0000256" key="8">
    <source>
        <dbReference type="ARBA" id="ARBA00023186"/>
    </source>
</evidence>
<keyword evidence="2" id="KW-0813">Transport</keyword>
<dbReference type="InterPro" id="IPR047196">
    <property type="entry name" value="YidC_ALB_C"/>
</dbReference>
<keyword evidence="4 9" id="KW-0812">Transmembrane</keyword>
<keyword evidence="7 10" id="KW-0472">Membrane</keyword>
<dbReference type="PRINTS" id="PR00701">
    <property type="entry name" value="60KDINNERMP"/>
</dbReference>
<accession>A0A0M0L6C2</accession>
<dbReference type="PATRIC" id="fig|284581.3.peg.2128"/>
<protein>
    <recommendedName>
        <fullName evidence="11">Membrane insertase YidC/Oxa/ALB C-terminal domain-containing protein</fullName>
    </recommendedName>
</protein>
<dbReference type="Proteomes" id="UP000037558">
    <property type="component" value="Unassembled WGS sequence"/>
</dbReference>
<reference evidence="13" key="1">
    <citation type="submission" date="2015-08" db="EMBL/GenBank/DDBJ databases">
        <title>Fjat-14210 dsm16467.</title>
        <authorList>
            <person name="Liu B."/>
            <person name="Wang J."/>
            <person name="Zhu Y."/>
            <person name="Liu G."/>
            <person name="Chen Q."/>
            <person name="Chen Z."/>
            <person name="Lan J."/>
            <person name="Che J."/>
            <person name="Ge C."/>
            <person name="Shi H."/>
            <person name="Pan Z."/>
            <person name="Liu X."/>
        </authorList>
    </citation>
    <scope>NUCLEOTIDE SEQUENCE [LARGE SCALE GENOMIC DNA]</scope>
    <source>
        <strain evidence="13">DSM 16467</strain>
    </source>
</reference>
<dbReference type="AlphaFoldDB" id="A0A0M0L6C2"/>
<keyword evidence="6 10" id="KW-1133">Transmembrane helix</keyword>
<dbReference type="NCBIfam" id="TIGR03592">
    <property type="entry name" value="yidC_oxa1_cterm"/>
    <property type="match status" value="1"/>
</dbReference>
<feature type="transmembrane region" description="Helical" evidence="10">
    <location>
        <begin position="129"/>
        <end position="149"/>
    </location>
</feature>
<comment type="subcellular location">
    <subcellularLocation>
        <location evidence="1">Cell membrane</location>
        <topology evidence="1">Multi-pass membrane protein</topology>
    </subcellularLocation>
    <subcellularLocation>
        <location evidence="9">Membrane</location>
        <topology evidence="9">Multi-pass membrane protein</topology>
    </subcellularLocation>
</comment>
<keyword evidence="5" id="KW-0653">Protein transport</keyword>
<evidence type="ECO:0000256" key="1">
    <source>
        <dbReference type="ARBA" id="ARBA00004651"/>
    </source>
</evidence>
<dbReference type="PROSITE" id="PS51257">
    <property type="entry name" value="PROKAR_LIPOPROTEIN"/>
    <property type="match status" value="1"/>
</dbReference>
<dbReference type="InterPro" id="IPR001708">
    <property type="entry name" value="YidC/ALB3/OXA1/COX18"/>
</dbReference>
<evidence type="ECO:0000256" key="4">
    <source>
        <dbReference type="ARBA" id="ARBA00022692"/>
    </source>
</evidence>
<dbReference type="PANTHER" id="PTHR12428">
    <property type="entry name" value="OXA1"/>
    <property type="match status" value="1"/>
</dbReference>
<feature type="transmembrane region" description="Helical" evidence="10">
    <location>
        <begin position="39"/>
        <end position="55"/>
    </location>
</feature>
<dbReference type="PANTHER" id="PTHR12428:SF65">
    <property type="entry name" value="CYTOCHROME C OXIDASE ASSEMBLY PROTEIN COX18, MITOCHONDRIAL"/>
    <property type="match status" value="1"/>
</dbReference>
<keyword evidence="8" id="KW-0143">Chaperone</keyword>
<evidence type="ECO:0000256" key="6">
    <source>
        <dbReference type="ARBA" id="ARBA00022989"/>
    </source>
</evidence>
<dbReference type="GO" id="GO:0032977">
    <property type="term" value="F:membrane insertase activity"/>
    <property type="evidence" value="ECO:0007669"/>
    <property type="project" value="InterPro"/>
</dbReference>
<evidence type="ECO:0000259" key="11">
    <source>
        <dbReference type="Pfam" id="PF02096"/>
    </source>
</evidence>
<evidence type="ECO:0000256" key="10">
    <source>
        <dbReference type="SAM" id="Phobius"/>
    </source>
</evidence>
<dbReference type="GO" id="GO:0005886">
    <property type="term" value="C:plasma membrane"/>
    <property type="evidence" value="ECO:0007669"/>
    <property type="project" value="UniProtKB-SubCell"/>
</dbReference>
<feature type="domain" description="Membrane insertase YidC/Oxa/ALB C-terminal" evidence="11">
    <location>
        <begin position="60"/>
        <end position="243"/>
    </location>
</feature>
<dbReference type="RefSeq" id="WP_053401294.1">
    <property type="nucleotide sequence ID" value="NZ_LILC01000013.1"/>
</dbReference>
<feature type="transmembrane region" description="Helical" evidence="10">
    <location>
        <begin position="169"/>
        <end position="186"/>
    </location>
</feature>
<comment type="caution">
    <text evidence="12">The sequence shown here is derived from an EMBL/GenBank/DDBJ whole genome shotgun (WGS) entry which is preliminary data.</text>
</comment>
<evidence type="ECO:0000313" key="12">
    <source>
        <dbReference type="EMBL" id="KOO46223.1"/>
    </source>
</evidence>
<keyword evidence="13" id="KW-1185">Reference proteome</keyword>
<evidence type="ECO:0000256" key="9">
    <source>
        <dbReference type="RuleBase" id="RU003945"/>
    </source>
</evidence>
<sequence length="253" mass="28357">MFTNRKILLIMFASLLLLTGCAPVSISGNSNGGLWSEHIIYPITLLIIYMGNAWFHHSIGFSIMMFTLGVRTLLSPLNVVQYKSQLNTKNIQPKVQELKEKYTRTDKDSQQNYQKELAELMKENGANPLLGCLPLLVQLPIFSIVYYAIRGVDEIGSSSFLWLNLGHADPYFVFPLLAAGLTFVQTKMMQHGQNGSSMPARRLTQFLSPAMILIFGSFSPAGLVLYWITGNLFMIVQSMILKKWFGKHALTAA</sequence>